<organism evidence="3 4">
    <name type="scientific">Noviherbaspirillum galbum</name>
    <dbReference type="NCBI Taxonomy" id="2709383"/>
    <lineage>
        <taxon>Bacteria</taxon>
        <taxon>Pseudomonadati</taxon>
        <taxon>Pseudomonadota</taxon>
        <taxon>Betaproteobacteria</taxon>
        <taxon>Burkholderiales</taxon>
        <taxon>Oxalobacteraceae</taxon>
        <taxon>Noviherbaspirillum</taxon>
    </lineage>
</organism>
<proteinExistence type="predicted"/>
<comment type="caution">
    <text evidence="3">The sequence shown here is derived from an EMBL/GenBank/DDBJ whole genome shotgun (WGS) entry which is preliminary data.</text>
</comment>
<evidence type="ECO:0000313" key="3">
    <source>
        <dbReference type="EMBL" id="NEX63181.1"/>
    </source>
</evidence>
<dbReference type="InterPro" id="IPR001789">
    <property type="entry name" value="Sig_transdc_resp-reg_receiver"/>
</dbReference>
<dbReference type="RefSeq" id="WP_163966736.1">
    <property type="nucleotide sequence ID" value="NZ_JAAIVB010000068.1"/>
</dbReference>
<dbReference type="InterPro" id="IPR011006">
    <property type="entry name" value="CheY-like_superfamily"/>
</dbReference>
<sequence>MSDQNAMLLLEPDPLLRRTVVMTARSIGLAQINEASSVGIASRLLRERAFDGVILALDFGDRKYDQYDLTLLDHIRTGDSASKPDIPIAVMLDHCDAAFFHELRLRNVQRVILKPFRARSLLDTFAQFCGGMEQSGDALAA</sequence>
<feature type="domain" description="Response regulatory" evidence="2">
    <location>
        <begin position="6"/>
        <end position="129"/>
    </location>
</feature>
<dbReference type="EMBL" id="JAAIVB010000068">
    <property type="protein sequence ID" value="NEX63181.1"/>
    <property type="molecule type" value="Genomic_DNA"/>
</dbReference>
<comment type="caution">
    <text evidence="1">Lacks conserved residue(s) required for the propagation of feature annotation.</text>
</comment>
<evidence type="ECO:0000259" key="2">
    <source>
        <dbReference type="PROSITE" id="PS50110"/>
    </source>
</evidence>
<dbReference type="Gene3D" id="3.40.50.2300">
    <property type="match status" value="1"/>
</dbReference>
<accession>A0A6B3SRA8</accession>
<dbReference type="SUPFAM" id="SSF52172">
    <property type="entry name" value="CheY-like"/>
    <property type="match status" value="1"/>
</dbReference>
<gene>
    <name evidence="3" type="ORF">G3574_19030</name>
</gene>
<protein>
    <submittedName>
        <fullName evidence="3">Response regulator</fullName>
    </submittedName>
</protein>
<evidence type="ECO:0000256" key="1">
    <source>
        <dbReference type="PROSITE-ProRule" id="PRU00169"/>
    </source>
</evidence>
<dbReference type="Proteomes" id="UP000482155">
    <property type="component" value="Unassembled WGS sequence"/>
</dbReference>
<reference evidence="3 4" key="1">
    <citation type="submission" date="2020-02" db="EMBL/GenBank/DDBJ databases">
        <authorList>
            <person name="Kim M.K."/>
        </authorList>
    </citation>
    <scope>NUCLEOTIDE SEQUENCE [LARGE SCALE GENOMIC DNA]</scope>
    <source>
        <strain evidence="3 4">17J57-3</strain>
    </source>
</reference>
<name>A0A6B3SRA8_9BURK</name>
<evidence type="ECO:0000313" key="4">
    <source>
        <dbReference type="Proteomes" id="UP000482155"/>
    </source>
</evidence>
<dbReference type="AlphaFoldDB" id="A0A6B3SRA8"/>
<dbReference type="GO" id="GO:0000160">
    <property type="term" value="P:phosphorelay signal transduction system"/>
    <property type="evidence" value="ECO:0007669"/>
    <property type="project" value="InterPro"/>
</dbReference>
<dbReference type="PROSITE" id="PS50110">
    <property type="entry name" value="RESPONSE_REGULATORY"/>
    <property type="match status" value="1"/>
</dbReference>
<keyword evidence="4" id="KW-1185">Reference proteome</keyword>